<reference evidence="4" key="1">
    <citation type="submission" date="2018-11" db="EMBL/GenBank/DDBJ databases">
        <title>Phylogenetic, genomic, and biogeographic characterization of a novel and ubiquitous marine invertebrate-associated Rickettsiales parasite, Candidatus Marinoinvertebrata rohwerii, gen. nov., sp. nov.</title>
        <authorList>
            <person name="Klinges J.G."/>
            <person name="Rosales S.M."/>
            <person name="Mcminds R."/>
            <person name="Shaver E.C."/>
            <person name="Shantz A."/>
            <person name="Peters E.C."/>
            <person name="Burkepile D.E."/>
            <person name="Silliman B.R."/>
            <person name="Vega Thurber R.L."/>
        </authorList>
    </citation>
    <scope>NUCLEOTIDE SEQUENCE [LARGE SCALE GENOMIC DNA]</scope>
    <source>
        <strain evidence="4">a_cerv_44</strain>
    </source>
</reference>
<sequence>MNKITNYIFITILLLTTSNCAIIGVATTATTGAMIADERSVGNIIDDKVIATKIRHEYIKNSINNSLKGISLEVYEGRVLLVGYVIDNEYKEEAEKLAWLVRGVKEVINNITISNEDPASFTRDIWISTKVKTKFLANKELHSINYKIMVYNRVIYLLGIAETQKELDTALKVSSEVSGVSLVKNYILVKNDSRRKAN</sequence>
<keyword evidence="4" id="KW-1185">Reference proteome</keyword>
<keyword evidence="1" id="KW-0732">Signal</keyword>
<dbReference type="EMBL" id="RXFM01000028">
    <property type="protein sequence ID" value="RST68506.1"/>
    <property type="molecule type" value="Genomic_DNA"/>
</dbReference>
<dbReference type="Pfam" id="PF04972">
    <property type="entry name" value="BON"/>
    <property type="match status" value="2"/>
</dbReference>
<evidence type="ECO:0000313" key="4">
    <source>
        <dbReference type="Proteomes" id="UP000279470"/>
    </source>
</evidence>
<dbReference type="InterPro" id="IPR007055">
    <property type="entry name" value="BON_dom"/>
</dbReference>
<dbReference type="PANTHER" id="PTHR34606:SF15">
    <property type="entry name" value="BON DOMAIN-CONTAINING PROTEIN"/>
    <property type="match status" value="1"/>
</dbReference>
<name>A0A3R9XXD8_9RICK</name>
<accession>A0A3R9XXD8</accession>
<feature type="signal peptide" evidence="1">
    <location>
        <begin position="1"/>
        <end position="21"/>
    </location>
</feature>
<dbReference type="Gene3D" id="3.30.1340.30">
    <property type="match status" value="1"/>
</dbReference>
<evidence type="ECO:0000256" key="1">
    <source>
        <dbReference type="SAM" id="SignalP"/>
    </source>
</evidence>
<dbReference type="PROSITE" id="PS50914">
    <property type="entry name" value="BON"/>
    <property type="match status" value="2"/>
</dbReference>
<feature type="domain" description="BON" evidence="2">
    <location>
        <begin position="123"/>
        <end position="191"/>
    </location>
</feature>
<dbReference type="InterPro" id="IPR051686">
    <property type="entry name" value="Lipoprotein_DolP"/>
</dbReference>
<dbReference type="RefSeq" id="WP_126044620.1">
    <property type="nucleotide sequence ID" value="NZ_RXFM01000028.1"/>
</dbReference>
<organism evidence="3 4">
    <name type="scientific">Candidatus Aquarickettsia rohweri</name>
    <dbReference type="NCBI Taxonomy" id="2602574"/>
    <lineage>
        <taxon>Bacteria</taxon>
        <taxon>Pseudomonadati</taxon>
        <taxon>Pseudomonadota</taxon>
        <taxon>Alphaproteobacteria</taxon>
        <taxon>Rickettsiales</taxon>
        <taxon>Candidatus Midichloriaceae</taxon>
        <taxon>Candidatus Aquarickettsia</taxon>
    </lineage>
</organism>
<feature type="chain" id="PRO_5018574301" evidence="1">
    <location>
        <begin position="22"/>
        <end position="198"/>
    </location>
</feature>
<dbReference type="PANTHER" id="PTHR34606">
    <property type="entry name" value="BON DOMAIN-CONTAINING PROTEIN"/>
    <property type="match status" value="1"/>
</dbReference>
<protein>
    <submittedName>
        <fullName evidence="3">BON domain-containing protein</fullName>
    </submittedName>
</protein>
<gene>
    <name evidence="3" type="ORF">EIC27_02745</name>
</gene>
<dbReference type="OrthoDB" id="8479706at2"/>
<evidence type="ECO:0000313" key="3">
    <source>
        <dbReference type="EMBL" id="RST68506.1"/>
    </source>
</evidence>
<dbReference type="Proteomes" id="UP000279470">
    <property type="component" value="Unassembled WGS sequence"/>
</dbReference>
<feature type="domain" description="BON" evidence="2">
    <location>
        <begin position="46"/>
        <end position="115"/>
    </location>
</feature>
<comment type="caution">
    <text evidence="3">The sequence shown here is derived from an EMBL/GenBank/DDBJ whole genome shotgun (WGS) entry which is preliminary data.</text>
</comment>
<proteinExistence type="predicted"/>
<evidence type="ECO:0000259" key="2">
    <source>
        <dbReference type="PROSITE" id="PS50914"/>
    </source>
</evidence>
<dbReference type="AlphaFoldDB" id="A0A3R9XXD8"/>